<feature type="compositionally biased region" description="Polar residues" evidence="1">
    <location>
        <begin position="145"/>
        <end position="155"/>
    </location>
</feature>
<evidence type="ECO:0000313" key="3">
    <source>
        <dbReference type="Proteomes" id="UP001219518"/>
    </source>
</evidence>
<gene>
    <name evidence="2" type="ORF">KUF71_017360</name>
</gene>
<reference evidence="2" key="1">
    <citation type="submission" date="2021-07" db="EMBL/GenBank/DDBJ databases">
        <authorList>
            <person name="Catto M.A."/>
            <person name="Jacobson A."/>
            <person name="Kennedy G."/>
            <person name="Labadie P."/>
            <person name="Hunt B.G."/>
            <person name="Srinivasan R."/>
        </authorList>
    </citation>
    <scope>NUCLEOTIDE SEQUENCE</scope>
    <source>
        <strain evidence="2">PL_HMW_Pooled</strain>
        <tissue evidence="2">Head</tissue>
    </source>
</reference>
<sequence>YAVVELKVGTKAKGVSAPALISWLRGVESELVGGKERFLASKCYWPPNENLVCDFLVSKRKPKPDWRTYKNVRIFTFCRTLASAKSLAERAVDTSDVTEGETPLAKKRSRKQTSFFNSQLNSDSSDDESSCLQITKRVRPADSESPLNSPVSGSWNPNSPVSGSSHPNSPGSGSSHPNSPGSGSSHPNSPVSGWSTASNPHRTLGP</sequence>
<feature type="region of interest" description="Disordered" evidence="1">
    <location>
        <begin position="89"/>
        <end position="206"/>
    </location>
</feature>
<proteinExistence type="predicted"/>
<evidence type="ECO:0000313" key="2">
    <source>
        <dbReference type="EMBL" id="KAK3933099.1"/>
    </source>
</evidence>
<dbReference type="Proteomes" id="UP001219518">
    <property type="component" value="Unassembled WGS sequence"/>
</dbReference>
<feature type="non-terminal residue" evidence="2">
    <location>
        <position position="206"/>
    </location>
</feature>
<feature type="compositionally biased region" description="Polar residues" evidence="1">
    <location>
        <begin position="194"/>
        <end position="206"/>
    </location>
</feature>
<feature type="compositionally biased region" description="Polar residues" evidence="1">
    <location>
        <begin position="112"/>
        <end position="123"/>
    </location>
</feature>
<keyword evidence="3" id="KW-1185">Reference proteome</keyword>
<evidence type="ECO:0000256" key="1">
    <source>
        <dbReference type="SAM" id="MobiDB-lite"/>
    </source>
</evidence>
<protein>
    <submittedName>
        <fullName evidence="2">Dynamin</fullName>
    </submittedName>
</protein>
<feature type="compositionally biased region" description="Low complexity" evidence="1">
    <location>
        <begin position="156"/>
        <end position="193"/>
    </location>
</feature>
<comment type="caution">
    <text evidence="2">The sequence shown here is derived from an EMBL/GenBank/DDBJ whole genome shotgun (WGS) entry which is preliminary data.</text>
</comment>
<name>A0AAE1I6T5_9NEOP</name>
<reference evidence="2" key="2">
    <citation type="journal article" date="2023" name="BMC Genomics">
        <title>Pest status, molecular evolution, and epigenetic factors derived from the genome assembly of Frankliniella fusca, a thysanopteran phytovirus vector.</title>
        <authorList>
            <person name="Catto M.A."/>
            <person name="Labadie P.E."/>
            <person name="Jacobson A.L."/>
            <person name="Kennedy G.G."/>
            <person name="Srinivasan R."/>
            <person name="Hunt B.G."/>
        </authorList>
    </citation>
    <scope>NUCLEOTIDE SEQUENCE</scope>
    <source>
        <strain evidence="2">PL_HMW_Pooled</strain>
    </source>
</reference>
<dbReference type="EMBL" id="JAHWGI010001443">
    <property type="protein sequence ID" value="KAK3933099.1"/>
    <property type="molecule type" value="Genomic_DNA"/>
</dbReference>
<feature type="non-terminal residue" evidence="2">
    <location>
        <position position="1"/>
    </location>
</feature>
<organism evidence="2 3">
    <name type="scientific">Frankliniella fusca</name>
    <dbReference type="NCBI Taxonomy" id="407009"/>
    <lineage>
        <taxon>Eukaryota</taxon>
        <taxon>Metazoa</taxon>
        <taxon>Ecdysozoa</taxon>
        <taxon>Arthropoda</taxon>
        <taxon>Hexapoda</taxon>
        <taxon>Insecta</taxon>
        <taxon>Pterygota</taxon>
        <taxon>Neoptera</taxon>
        <taxon>Paraneoptera</taxon>
        <taxon>Thysanoptera</taxon>
        <taxon>Terebrantia</taxon>
        <taxon>Thripoidea</taxon>
        <taxon>Thripidae</taxon>
        <taxon>Frankliniella</taxon>
    </lineage>
</organism>
<dbReference type="AlphaFoldDB" id="A0AAE1I6T5"/>
<accession>A0AAE1I6T5</accession>